<dbReference type="SMART" id="SM00191">
    <property type="entry name" value="Int_alpha"/>
    <property type="match status" value="4"/>
</dbReference>
<feature type="signal peptide" evidence="4">
    <location>
        <begin position="1"/>
        <end position="20"/>
    </location>
</feature>
<keyword evidence="3" id="KW-0325">Glycoprotein</keyword>
<dbReference type="Proteomes" id="UP000569092">
    <property type="component" value="Unassembled WGS sequence"/>
</dbReference>
<dbReference type="Pfam" id="PF01839">
    <property type="entry name" value="FG-GAP"/>
    <property type="match status" value="1"/>
</dbReference>
<evidence type="ECO:0000256" key="3">
    <source>
        <dbReference type="ARBA" id="ARBA00023180"/>
    </source>
</evidence>
<evidence type="ECO:0000313" key="7">
    <source>
        <dbReference type="Proteomes" id="UP000569092"/>
    </source>
</evidence>
<dbReference type="PANTHER" id="PTHR44103:SF1">
    <property type="entry name" value="PROPROTEIN CONVERTASE P"/>
    <property type="match status" value="1"/>
</dbReference>
<evidence type="ECO:0000313" key="6">
    <source>
        <dbReference type="EMBL" id="MBB5345670.1"/>
    </source>
</evidence>
<name>A0A7W8JAN7_9BACT</name>
<evidence type="ECO:0000256" key="2">
    <source>
        <dbReference type="ARBA" id="ARBA00022737"/>
    </source>
</evidence>
<dbReference type="InterPro" id="IPR032109">
    <property type="entry name" value="Big_3_5"/>
</dbReference>
<dbReference type="SUPFAM" id="SSF69318">
    <property type="entry name" value="Integrin alpha N-terminal domain"/>
    <property type="match status" value="2"/>
</dbReference>
<feature type="domain" description="Bacterial Ig-like" evidence="5">
    <location>
        <begin position="637"/>
        <end position="715"/>
    </location>
</feature>
<accession>A0A7W8JAN7</accession>
<dbReference type="Gene3D" id="2.130.10.130">
    <property type="entry name" value="Integrin alpha, N-terminal"/>
    <property type="match status" value="3"/>
</dbReference>
<proteinExistence type="predicted"/>
<evidence type="ECO:0000256" key="1">
    <source>
        <dbReference type="ARBA" id="ARBA00022729"/>
    </source>
</evidence>
<feature type="chain" id="PRO_5030871562" description="Bacterial Ig-like domain-containing protein" evidence="4">
    <location>
        <begin position="21"/>
        <end position="1000"/>
    </location>
</feature>
<dbReference type="InterPro" id="IPR013517">
    <property type="entry name" value="FG-GAP"/>
</dbReference>
<dbReference type="InterPro" id="IPR028994">
    <property type="entry name" value="Integrin_alpha_N"/>
</dbReference>
<dbReference type="PANTHER" id="PTHR44103">
    <property type="entry name" value="PROPROTEIN CONVERTASE P"/>
    <property type="match status" value="1"/>
</dbReference>
<sequence>MPIRGVLPRTIAFCSLSLMAATAQQFQQPAQQFQQPLMIATGSWPSGVVAGDVNGDGRADLLYTDYGATATSSTTHILLSNGDGSFAPGQTLATAGASIAVADFNHDGHVDLAWVWGAVGLGKAYLALGNGDGTFRPAQELGTFAILGTNAPGFRYVMGAQLNDTGTLDLLVEDAANPSLITMTSDASGVLVRIVGTRLVGGVGPMATADLNGDGHTDLVIQSVVSGAVDVFLGSANGLLTPFGSFAGSSATRSMLLHDVDGDGHPDLVLEGVDGRIEIFHGDADGSFSTRSEGGSGSPDATTGLGGHLVGVTDIARRHNFYTATPAGISVLFEQSDLSLTLKGIYNAGPGRTSFAAADFNGDGVLDVAVDSPEGIAVLLGSADGGLGSSRAFSAGQPALRGALGEFSGSGNLDAVVNISASQALLLHGNGDGTFSSVATPTAALVSTTVEVQVAGLPGAPQGAGLVQTASVTVDLDGDGNQDVIAACDNTSADHAHPTAAAANAIYLWYGSADGSFSTPVVMTPSRNFYQLAAIDLDGDGRPDLVMSDGYVVSVQSNLGGRAFGAEAHFLAGMGINSISAGDVNRDGFTDLVVANGGTVIANSALGPTTPASDDVITGAITVLLNTAKTKPVSGVLTAAPNATDYGESFTIVAQVTPPADGPQVTGTVMFSLDGKMLGRVPVSGGVASITVSGTTPIGRHALTAEYSGSSAYNSIVLNGTHAVTGISTTVVFTISTPSTIYFGQTVSGSAIVTASDGSTPTGTISFFDGTTNICTIAVTQTASCPASAGSGFAVGRHTLTAVYSGDATHQGSTSAPVTVTVLPVTTTTNAFSISVTGSATTKVGGTVSLQVTVTPQAGYMQPVQLSCSDLPSEATCIFAASTIPGGGGTTTLQVSMMAPRSCEVADSESRTAGLPFAGTTLAALVVLLIPGKRRRTIRNLLVAVLAISGTASLTGCGACTDLGTKPGSYTIRVVGTESGTAASIVSAVVSARIKVIVQE</sequence>
<evidence type="ECO:0000259" key="5">
    <source>
        <dbReference type="Pfam" id="PF16640"/>
    </source>
</evidence>
<dbReference type="Pfam" id="PF13517">
    <property type="entry name" value="FG-GAP_3"/>
    <property type="match status" value="2"/>
</dbReference>
<keyword evidence="2" id="KW-0677">Repeat</keyword>
<evidence type="ECO:0000256" key="4">
    <source>
        <dbReference type="SAM" id="SignalP"/>
    </source>
</evidence>
<reference evidence="6 7" key="1">
    <citation type="submission" date="2020-08" db="EMBL/GenBank/DDBJ databases">
        <title>Genomic Encyclopedia of Type Strains, Phase IV (KMG-V): Genome sequencing to study the core and pangenomes of soil and plant-associated prokaryotes.</title>
        <authorList>
            <person name="Whitman W."/>
        </authorList>
    </citation>
    <scope>NUCLEOTIDE SEQUENCE [LARGE SCALE GENOMIC DNA]</scope>
    <source>
        <strain evidence="6 7">M8US30</strain>
    </source>
</reference>
<dbReference type="Gene3D" id="2.60.40.10">
    <property type="entry name" value="Immunoglobulins"/>
    <property type="match status" value="2"/>
</dbReference>
<feature type="domain" description="Bacterial Ig-like" evidence="5">
    <location>
        <begin position="736"/>
        <end position="822"/>
    </location>
</feature>
<comment type="caution">
    <text evidence="6">The sequence shown here is derived from an EMBL/GenBank/DDBJ whole genome shotgun (WGS) entry which is preliminary data.</text>
</comment>
<gene>
    <name evidence="6" type="ORF">HDF10_003664</name>
</gene>
<dbReference type="Pfam" id="PF16640">
    <property type="entry name" value="Big_3_5"/>
    <property type="match status" value="2"/>
</dbReference>
<dbReference type="AlphaFoldDB" id="A0A7W8JAN7"/>
<dbReference type="InterPro" id="IPR013783">
    <property type="entry name" value="Ig-like_fold"/>
</dbReference>
<dbReference type="EMBL" id="JACHDZ010000006">
    <property type="protein sequence ID" value="MBB5345670.1"/>
    <property type="molecule type" value="Genomic_DNA"/>
</dbReference>
<protein>
    <recommendedName>
        <fullName evidence="5">Bacterial Ig-like domain-containing protein</fullName>
    </recommendedName>
</protein>
<organism evidence="6 7">
    <name type="scientific">Tunturiibacter lichenicola</name>
    <dbReference type="NCBI Taxonomy" id="2051959"/>
    <lineage>
        <taxon>Bacteria</taxon>
        <taxon>Pseudomonadati</taxon>
        <taxon>Acidobacteriota</taxon>
        <taxon>Terriglobia</taxon>
        <taxon>Terriglobales</taxon>
        <taxon>Acidobacteriaceae</taxon>
        <taxon>Tunturiibacter</taxon>
    </lineage>
</organism>
<dbReference type="InterPro" id="IPR013519">
    <property type="entry name" value="Int_alpha_beta-p"/>
</dbReference>
<keyword evidence="1 4" id="KW-0732">Signal</keyword>